<dbReference type="KEGG" id="nth:Nther_0322"/>
<dbReference type="InterPro" id="IPR036271">
    <property type="entry name" value="Tet_transcr_reg_TetR-rel_C_sf"/>
</dbReference>
<dbReference type="PROSITE" id="PS01081">
    <property type="entry name" value="HTH_TETR_1"/>
    <property type="match status" value="1"/>
</dbReference>
<evidence type="ECO:0000256" key="2">
    <source>
        <dbReference type="PROSITE-ProRule" id="PRU00335"/>
    </source>
</evidence>
<dbReference type="InParanoid" id="B2A585"/>
<dbReference type="PROSITE" id="PS50977">
    <property type="entry name" value="HTH_TETR_2"/>
    <property type="match status" value="1"/>
</dbReference>
<dbReference type="InterPro" id="IPR001647">
    <property type="entry name" value="HTH_TetR"/>
</dbReference>
<dbReference type="PANTHER" id="PTHR43479:SF11">
    <property type="entry name" value="ACREF_ENVCD OPERON REPRESSOR-RELATED"/>
    <property type="match status" value="1"/>
</dbReference>
<dbReference type="Proteomes" id="UP000001683">
    <property type="component" value="Chromosome"/>
</dbReference>
<name>B2A585_NATTJ</name>
<dbReference type="GO" id="GO:0003677">
    <property type="term" value="F:DNA binding"/>
    <property type="evidence" value="ECO:0007669"/>
    <property type="project" value="UniProtKB-UniRule"/>
</dbReference>
<dbReference type="InterPro" id="IPR050624">
    <property type="entry name" value="HTH-type_Tx_Regulator"/>
</dbReference>
<evidence type="ECO:0000313" key="5">
    <source>
        <dbReference type="Proteomes" id="UP000001683"/>
    </source>
</evidence>
<dbReference type="Pfam" id="PF00440">
    <property type="entry name" value="TetR_N"/>
    <property type="match status" value="1"/>
</dbReference>
<dbReference type="EMBL" id="CP001034">
    <property type="protein sequence ID" value="ACB83919.1"/>
    <property type="molecule type" value="Genomic_DNA"/>
</dbReference>
<dbReference type="AlphaFoldDB" id="B2A585"/>
<dbReference type="PRINTS" id="PR00455">
    <property type="entry name" value="HTHTETR"/>
</dbReference>
<dbReference type="HOGENOM" id="CLU_069356_45_0_9"/>
<dbReference type="Gene3D" id="1.10.357.10">
    <property type="entry name" value="Tetracycline Repressor, domain 2"/>
    <property type="match status" value="1"/>
</dbReference>
<dbReference type="SUPFAM" id="SSF46689">
    <property type="entry name" value="Homeodomain-like"/>
    <property type="match status" value="1"/>
</dbReference>
<keyword evidence="1 2" id="KW-0238">DNA-binding</keyword>
<evidence type="ECO:0000259" key="3">
    <source>
        <dbReference type="PROSITE" id="PS50977"/>
    </source>
</evidence>
<feature type="DNA-binding region" description="H-T-H motif" evidence="2">
    <location>
        <begin position="34"/>
        <end position="53"/>
    </location>
</feature>
<accession>B2A585</accession>
<evidence type="ECO:0000313" key="4">
    <source>
        <dbReference type="EMBL" id="ACB83919.1"/>
    </source>
</evidence>
<dbReference type="RefSeq" id="WP_012446807.1">
    <property type="nucleotide sequence ID" value="NC_010718.1"/>
</dbReference>
<dbReference type="OrthoDB" id="9780939at2"/>
<proteinExistence type="predicted"/>
<sequence length="223" mass="27024">MVTEKFTNIEPEKQDRVITAALKEFSEHGYEKASTNRIVKQAGIGKGMLFYYFKNKKELYYYLIDYSIDYVTNEYLGHINENVVDFIERYRQIAQIKMKKYAENPHVFNFLGSIYINKDVKLPQELQKRFIDAREYGYRVLFRNVDTSLFRQDIDSDKILKLIYWTLEGYEQEILKKLEGQKLSQIDYEPYWDELDQYLDILKKVYYRQEGGKNDHFDSRQYY</sequence>
<reference evidence="4 5" key="1">
    <citation type="submission" date="2008-04" db="EMBL/GenBank/DDBJ databases">
        <title>Complete sequence of chromosome of Natranaerobius thermophilus JW/NM-WN-LF.</title>
        <authorList>
            <consortium name="US DOE Joint Genome Institute"/>
            <person name="Copeland A."/>
            <person name="Lucas S."/>
            <person name="Lapidus A."/>
            <person name="Glavina del Rio T."/>
            <person name="Dalin E."/>
            <person name="Tice H."/>
            <person name="Bruce D."/>
            <person name="Goodwin L."/>
            <person name="Pitluck S."/>
            <person name="Chertkov O."/>
            <person name="Brettin T."/>
            <person name="Detter J.C."/>
            <person name="Han C."/>
            <person name="Kuske C.R."/>
            <person name="Schmutz J."/>
            <person name="Larimer F."/>
            <person name="Land M."/>
            <person name="Hauser L."/>
            <person name="Kyrpides N."/>
            <person name="Lykidis A."/>
            <person name="Mesbah N.M."/>
            <person name="Wiegel J."/>
        </authorList>
    </citation>
    <scope>NUCLEOTIDE SEQUENCE [LARGE SCALE GENOMIC DNA]</scope>
    <source>
        <strain evidence="5">ATCC BAA-1301 / DSM 18059 / JW/NM-WN-LF</strain>
    </source>
</reference>
<protein>
    <submittedName>
        <fullName evidence="4">Transcriptional regulator, TetR family</fullName>
    </submittedName>
</protein>
<dbReference type="InterPro" id="IPR009057">
    <property type="entry name" value="Homeodomain-like_sf"/>
</dbReference>
<dbReference type="PANTHER" id="PTHR43479">
    <property type="entry name" value="ACREF/ENVCD OPERON REPRESSOR-RELATED"/>
    <property type="match status" value="1"/>
</dbReference>
<evidence type="ECO:0000256" key="1">
    <source>
        <dbReference type="ARBA" id="ARBA00023125"/>
    </source>
</evidence>
<keyword evidence="5" id="KW-1185">Reference proteome</keyword>
<dbReference type="SUPFAM" id="SSF48498">
    <property type="entry name" value="Tetracyclin repressor-like, C-terminal domain"/>
    <property type="match status" value="1"/>
</dbReference>
<dbReference type="InterPro" id="IPR023772">
    <property type="entry name" value="DNA-bd_HTH_TetR-type_CS"/>
</dbReference>
<organism evidence="4 5">
    <name type="scientific">Natranaerobius thermophilus (strain ATCC BAA-1301 / DSM 18059 / JW/NM-WN-LF)</name>
    <dbReference type="NCBI Taxonomy" id="457570"/>
    <lineage>
        <taxon>Bacteria</taxon>
        <taxon>Bacillati</taxon>
        <taxon>Bacillota</taxon>
        <taxon>Clostridia</taxon>
        <taxon>Natranaerobiales</taxon>
        <taxon>Natranaerobiaceae</taxon>
        <taxon>Natranaerobius</taxon>
    </lineage>
</organism>
<dbReference type="eggNOG" id="COG1309">
    <property type="taxonomic scope" value="Bacteria"/>
</dbReference>
<feature type="domain" description="HTH tetR-type" evidence="3">
    <location>
        <begin position="11"/>
        <end position="71"/>
    </location>
</feature>
<dbReference type="Gene3D" id="1.10.10.60">
    <property type="entry name" value="Homeodomain-like"/>
    <property type="match status" value="1"/>
</dbReference>
<dbReference type="STRING" id="457570.Nther_0322"/>
<reference evidence="4 5" key="2">
    <citation type="journal article" date="2011" name="J. Bacteriol.">
        <title>Complete genome sequence of the anaerobic, halophilic alkalithermophile Natranaerobius thermophilus JW/NM-WN-LF.</title>
        <authorList>
            <person name="Zhao B."/>
            <person name="Mesbah N.M."/>
            <person name="Dalin E."/>
            <person name="Goodwin L."/>
            <person name="Nolan M."/>
            <person name="Pitluck S."/>
            <person name="Chertkov O."/>
            <person name="Brettin T.S."/>
            <person name="Han J."/>
            <person name="Larimer F.W."/>
            <person name="Land M.L."/>
            <person name="Hauser L."/>
            <person name="Kyrpides N."/>
            <person name="Wiegel J."/>
        </authorList>
    </citation>
    <scope>NUCLEOTIDE SEQUENCE [LARGE SCALE GENOMIC DNA]</scope>
    <source>
        <strain evidence="5">ATCC BAA-1301 / DSM 18059 / JW/NM-WN-LF</strain>
    </source>
</reference>
<gene>
    <name evidence="4" type="ordered locus">Nther_0322</name>
</gene>